<dbReference type="AlphaFoldDB" id="A0A2T5I551"/>
<dbReference type="EMBL" id="QAOK01000039">
    <property type="protein sequence ID" value="PTQ78942.1"/>
    <property type="molecule type" value="Genomic_DNA"/>
</dbReference>
<organism evidence="2 3">
    <name type="scientific">Nitrosospira multiformis</name>
    <dbReference type="NCBI Taxonomy" id="1231"/>
    <lineage>
        <taxon>Bacteria</taxon>
        <taxon>Pseudomonadati</taxon>
        <taxon>Pseudomonadota</taxon>
        <taxon>Betaproteobacteria</taxon>
        <taxon>Nitrosomonadales</taxon>
        <taxon>Nitrosomonadaceae</taxon>
        <taxon>Nitrosospira</taxon>
    </lineage>
</organism>
<dbReference type="Proteomes" id="UP000244152">
    <property type="component" value="Unassembled WGS sequence"/>
</dbReference>
<evidence type="ECO:0000256" key="1">
    <source>
        <dbReference type="SAM" id="Phobius"/>
    </source>
</evidence>
<proteinExistence type="predicted"/>
<protein>
    <submittedName>
        <fullName evidence="2">Uncharacterized protein</fullName>
    </submittedName>
</protein>
<reference evidence="2 3" key="1">
    <citation type="submission" date="2018-04" db="EMBL/GenBank/DDBJ databases">
        <title>Active sludge and wastewater microbial communities from Klosterneuburg, Austria.</title>
        <authorList>
            <person name="Wagner M."/>
        </authorList>
    </citation>
    <scope>NUCLEOTIDE SEQUENCE [LARGE SCALE GENOMIC DNA]</scope>
    <source>
        <strain evidence="2 3">Nl12</strain>
    </source>
</reference>
<gene>
    <name evidence="2" type="ORF">C8R21_1398</name>
</gene>
<comment type="caution">
    <text evidence="2">The sequence shown here is derived from an EMBL/GenBank/DDBJ whole genome shotgun (WGS) entry which is preliminary data.</text>
</comment>
<evidence type="ECO:0000313" key="3">
    <source>
        <dbReference type="Proteomes" id="UP000244152"/>
    </source>
</evidence>
<keyword evidence="1" id="KW-0472">Membrane</keyword>
<accession>A0A2T5I551</accession>
<feature type="transmembrane region" description="Helical" evidence="1">
    <location>
        <begin position="6"/>
        <end position="26"/>
    </location>
</feature>
<name>A0A2T5I551_9PROT</name>
<evidence type="ECO:0000313" key="2">
    <source>
        <dbReference type="EMBL" id="PTQ78942.1"/>
    </source>
</evidence>
<keyword evidence="1" id="KW-0812">Transmembrane</keyword>
<sequence>MRRVIVSTIVALFGTGVVILGFAALLRHTVFFYTADGYMSPQTAVIPLHSRESARPQEYC</sequence>
<keyword evidence="1" id="KW-1133">Transmembrane helix</keyword>